<comment type="caution">
    <text evidence="1">The sequence shown here is derived from an EMBL/GenBank/DDBJ whole genome shotgun (WGS) entry which is preliminary data.</text>
</comment>
<evidence type="ECO:0000313" key="2">
    <source>
        <dbReference type="Proteomes" id="UP000481153"/>
    </source>
</evidence>
<sequence>MEGLQGWLSQADNSFCEVKVDLKRSSRDSLHLLLATKDAASGVVHGYWCKLFLKVIGRVNTASEMIEDLSKELGLNGEDSEPVLLSVMGGADRLGSFVKWKVHHSSKDFELSEDGTALKALTRGQYKLVLFTQKTAPPQKLLLDVFINNSLKHEYRLEKNESQSESTVTMEIPLHSNLRLYVSFLGTSASLNWLFKKV</sequence>
<protein>
    <submittedName>
        <fullName evidence="1">Uncharacterized protein</fullName>
    </submittedName>
</protein>
<gene>
    <name evidence="1" type="ORF">Ae201684_017916</name>
</gene>
<dbReference type="VEuPathDB" id="FungiDB:AeMF1_018629"/>
<keyword evidence="2" id="KW-1185">Reference proteome</keyword>
<dbReference type="EMBL" id="VJMJ01000317">
    <property type="protein sequence ID" value="KAF0723045.1"/>
    <property type="molecule type" value="Genomic_DNA"/>
</dbReference>
<evidence type="ECO:0000313" key="1">
    <source>
        <dbReference type="EMBL" id="KAF0723045.1"/>
    </source>
</evidence>
<organism evidence="1 2">
    <name type="scientific">Aphanomyces euteiches</name>
    <dbReference type="NCBI Taxonomy" id="100861"/>
    <lineage>
        <taxon>Eukaryota</taxon>
        <taxon>Sar</taxon>
        <taxon>Stramenopiles</taxon>
        <taxon>Oomycota</taxon>
        <taxon>Saprolegniomycetes</taxon>
        <taxon>Saprolegniales</taxon>
        <taxon>Verrucalvaceae</taxon>
        <taxon>Aphanomyces</taxon>
    </lineage>
</organism>
<reference evidence="1 2" key="1">
    <citation type="submission" date="2019-07" db="EMBL/GenBank/DDBJ databases">
        <title>Genomics analysis of Aphanomyces spp. identifies a new class of oomycete effector associated with host adaptation.</title>
        <authorList>
            <person name="Gaulin E."/>
        </authorList>
    </citation>
    <scope>NUCLEOTIDE SEQUENCE [LARGE SCALE GENOMIC DNA]</scope>
    <source>
        <strain evidence="1 2">ATCC 201684</strain>
    </source>
</reference>
<name>A0A6G0W941_9STRA</name>
<proteinExistence type="predicted"/>
<dbReference type="AlphaFoldDB" id="A0A6G0W941"/>
<accession>A0A6G0W941</accession>
<dbReference type="Proteomes" id="UP000481153">
    <property type="component" value="Unassembled WGS sequence"/>
</dbReference>